<evidence type="ECO:0000313" key="2">
    <source>
        <dbReference type="EMBL" id="CAE7608661.1"/>
    </source>
</evidence>
<comment type="caution">
    <text evidence="2">The sequence shown here is derived from an EMBL/GenBank/DDBJ whole genome shotgun (WGS) entry which is preliminary data.</text>
</comment>
<dbReference type="Proteomes" id="UP000604046">
    <property type="component" value="Unassembled WGS sequence"/>
</dbReference>
<organism evidence="2 3">
    <name type="scientific">Symbiodinium natans</name>
    <dbReference type="NCBI Taxonomy" id="878477"/>
    <lineage>
        <taxon>Eukaryota</taxon>
        <taxon>Sar</taxon>
        <taxon>Alveolata</taxon>
        <taxon>Dinophyceae</taxon>
        <taxon>Suessiales</taxon>
        <taxon>Symbiodiniaceae</taxon>
        <taxon>Symbiodinium</taxon>
    </lineage>
</organism>
<accession>A0A812UZE1</accession>
<sequence>MMTRVVSGATLVACMLGASASSVAAPGCTCISHGQMTEMVGGMKKVEASVGGSDVMYPASYGNYCGKQSEPGASACFNLTSGEELPASEQAGWCNDPWCYVDPCTCPVADLALTSYFPGSKLYYSYSNCGGVDTFSSSSSLNVDAGCAANYTPVTTGTCLLKMSNGQSKVDCTAAFAKEGKCVMATPGGPNTTATQYPPTYGEGCGVHLEPGSSSCSDSSGNPLPQNESAGWCTDPWSYVNPCECTASDMARSTYFGLELYYSYSVCGATDTYTENPSAVTITDSVGCPSPPPPAISPMNWPFTSALQEGCECVPLADMYLMSSTDASCAQGTGKCANASSGMLTANYGGSCGIHAELFSSSCYDQDTGKMWADQCEEGWSVGCRAAWCDRPWCYVNPCTCSSVSDIAASQYFPGSTLYYSYANCKSIDTFTPGGSSVDIASICPTTSAGPATTSSAGTVGAWAFLTAALMNFMTLLAC</sequence>
<feature type="chain" id="PRO_5032858667" evidence="1">
    <location>
        <begin position="21"/>
        <end position="479"/>
    </location>
</feature>
<reference evidence="2" key="1">
    <citation type="submission" date="2021-02" db="EMBL/GenBank/DDBJ databases">
        <authorList>
            <person name="Dougan E. K."/>
            <person name="Rhodes N."/>
            <person name="Thang M."/>
            <person name="Chan C."/>
        </authorList>
    </citation>
    <scope>NUCLEOTIDE SEQUENCE</scope>
</reference>
<feature type="signal peptide" evidence="1">
    <location>
        <begin position="1"/>
        <end position="20"/>
    </location>
</feature>
<name>A0A812UZE1_9DINO</name>
<evidence type="ECO:0000313" key="3">
    <source>
        <dbReference type="Proteomes" id="UP000604046"/>
    </source>
</evidence>
<dbReference type="EMBL" id="CAJNDS010002819">
    <property type="protein sequence ID" value="CAE7608661.1"/>
    <property type="molecule type" value="Genomic_DNA"/>
</dbReference>
<evidence type="ECO:0000256" key="1">
    <source>
        <dbReference type="SAM" id="SignalP"/>
    </source>
</evidence>
<keyword evidence="3" id="KW-1185">Reference proteome</keyword>
<dbReference type="AlphaFoldDB" id="A0A812UZE1"/>
<keyword evidence="1" id="KW-0732">Signal</keyword>
<proteinExistence type="predicted"/>
<protein>
    <submittedName>
        <fullName evidence="2">PKD2 protein</fullName>
    </submittedName>
</protein>
<gene>
    <name evidence="2" type="primary">PKD2</name>
    <name evidence="2" type="ORF">SNAT2548_LOCUS34600</name>
</gene>